<feature type="transmembrane region" description="Helical" evidence="5">
    <location>
        <begin position="331"/>
        <end position="350"/>
    </location>
</feature>
<feature type="transmembrane region" description="Helical" evidence="5">
    <location>
        <begin position="289"/>
        <end position="319"/>
    </location>
</feature>
<feature type="transmembrane region" description="Helical" evidence="5">
    <location>
        <begin position="259"/>
        <end position="277"/>
    </location>
</feature>
<dbReference type="RefSeq" id="WP_063239501.1">
    <property type="nucleotide sequence ID" value="NZ_CP069809.1"/>
</dbReference>
<feature type="transmembrane region" description="Helical" evidence="5">
    <location>
        <begin position="212"/>
        <end position="229"/>
    </location>
</feature>
<dbReference type="OrthoDB" id="88014at2"/>
<dbReference type="GeneID" id="303488255"/>
<keyword evidence="10" id="KW-1185">Reference proteome</keyword>
<evidence type="ECO:0000256" key="4">
    <source>
        <dbReference type="ARBA" id="ARBA00023136"/>
    </source>
</evidence>
<protein>
    <submittedName>
        <fullName evidence="7">Membrane protein involved in the export of O-antigen</fullName>
    </submittedName>
    <submittedName>
        <fullName evidence="6">Oligosaccharide flippase family protein</fullName>
    </submittedName>
</protein>
<evidence type="ECO:0000256" key="2">
    <source>
        <dbReference type="ARBA" id="ARBA00022692"/>
    </source>
</evidence>
<gene>
    <name evidence="7" type="primary">rfbX</name>
    <name evidence="8" type="ORF">CO2235_MP10243</name>
    <name evidence="7" type="ORF">CO2235_U1010186</name>
    <name evidence="6" type="ORF">JTE92_01935</name>
</gene>
<keyword evidence="4 5" id="KW-0472">Membrane</keyword>
<dbReference type="EMBL" id="OGUS01000004">
    <property type="protein sequence ID" value="SPC05232.1"/>
    <property type="molecule type" value="Genomic_DNA"/>
</dbReference>
<dbReference type="InterPro" id="IPR052556">
    <property type="entry name" value="PolySynth_Transporter"/>
</dbReference>
<keyword evidence="2 5" id="KW-0812">Transmembrane</keyword>
<feature type="transmembrane region" description="Helical" evidence="5">
    <location>
        <begin position="81"/>
        <end position="105"/>
    </location>
</feature>
<accession>A0A375FN73</accession>
<evidence type="ECO:0000313" key="10">
    <source>
        <dbReference type="Proteomes" id="UP000623307"/>
    </source>
</evidence>
<sequence length="418" mass="45011">MRIQIARNVLWLVLERGLQVVFGIASIGMIARAIGPEGFAAFQYAQSLVLIASSIALICGAEVVVPRLVADRAPAAQHRLLVHVFALREAAAIAGYLIVMAVVALTEKNDVIVLTAIIIGIPILFYEPFGTVRAWLQSRTDSRPGVVFGMVGLAFRVAAIGVLYLAGSRAAPAFAWVFAGEAMICASLLARYYRKRSPRVAVSIDVSLARRLLRDGAVFWVSLMLLLLAKRIDQLLLKPHISLFELGGYAASMQVLDNFMMLGSIVASSVAPMMVYAQPTLARARRNVLYVATGMLVAGIVGGAVLAFCAPWIIALIYGEHYEAAADLLRLSAMASGLVFLDAALTLLVVYLRKPRWLVEKWFLVLSTMIVVDLIAIPMFGARGAVYGYVAGNAVAVMAGVGFFIRSREPMAAAQQAA</sequence>
<evidence type="ECO:0000313" key="7">
    <source>
        <dbReference type="EMBL" id="SPC05232.1"/>
    </source>
</evidence>
<dbReference type="PANTHER" id="PTHR43424:SF1">
    <property type="entry name" value="LOCUS PUTATIVE PROTEIN 1-RELATED"/>
    <property type="match status" value="1"/>
</dbReference>
<dbReference type="EMBL" id="OGUS01000132">
    <property type="protein sequence ID" value="SPC17912.1"/>
    <property type="molecule type" value="Genomic_DNA"/>
</dbReference>
<feature type="transmembrane region" description="Helical" evidence="5">
    <location>
        <begin position="173"/>
        <end position="192"/>
    </location>
</feature>
<keyword evidence="3 5" id="KW-1133">Transmembrane helix</keyword>
<evidence type="ECO:0000313" key="6">
    <source>
        <dbReference type="EMBL" id="QRQ91720.1"/>
    </source>
</evidence>
<dbReference type="AlphaFoldDB" id="A0A375FN73"/>
<evidence type="ECO:0000256" key="3">
    <source>
        <dbReference type="ARBA" id="ARBA00022989"/>
    </source>
</evidence>
<reference evidence="6 10" key="3">
    <citation type="submission" date="2021-02" db="EMBL/GenBank/DDBJ databases">
        <title>Complete Genome Sequence of Cupriavidus oxalaticus Strain Ox1, a Soil Oxalate-Degrading Species.</title>
        <authorList>
            <person name="Palmieri F."/>
            <person name="Udriet P."/>
            <person name="Deuasquier M."/>
            <person name="Beaudoing E."/>
            <person name="Johnson S.L."/>
            <person name="Davenport K.W."/>
            <person name="Chain P.S."/>
            <person name="Bindschedler S."/>
            <person name="Junier P."/>
        </authorList>
    </citation>
    <scope>NUCLEOTIDE SEQUENCE [LARGE SCALE GENOMIC DNA]</scope>
    <source>
        <strain evidence="6 10">Ox1</strain>
    </source>
</reference>
<evidence type="ECO:0000313" key="9">
    <source>
        <dbReference type="Proteomes" id="UP000256862"/>
    </source>
</evidence>
<evidence type="ECO:0000256" key="1">
    <source>
        <dbReference type="ARBA" id="ARBA00004141"/>
    </source>
</evidence>
<organism evidence="7 9">
    <name type="scientific">Cupriavidus oxalaticus</name>
    <dbReference type="NCBI Taxonomy" id="96344"/>
    <lineage>
        <taxon>Bacteria</taxon>
        <taxon>Pseudomonadati</taxon>
        <taxon>Pseudomonadota</taxon>
        <taxon>Betaproteobacteria</taxon>
        <taxon>Burkholderiales</taxon>
        <taxon>Burkholderiaceae</taxon>
        <taxon>Cupriavidus</taxon>
    </lineage>
</organism>
<feature type="transmembrane region" description="Helical" evidence="5">
    <location>
        <begin position="47"/>
        <end position="69"/>
    </location>
</feature>
<dbReference type="Proteomes" id="UP000256862">
    <property type="component" value="Plasmid CO2235_mp"/>
</dbReference>
<proteinExistence type="predicted"/>
<reference evidence="9" key="1">
    <citation type="submission" date="2018-01" db="EMBL/GenBank/DDBJ databases">
        <authorList>
            <person name="Gaut B.S."/>
            <person name="Morton B.R."/>
            <person name="Clegg M.T."/>
            <person name="Duvall M.R."/>
        </authorList>
    </citation>
    <scope>NUCLEOTIDE SEQUENCE [LARGE SCALE GENOMIC DNA]</scope>
</reference>
<dbReference type="EMBL" id="CP069811">
    <property type="protein sequence ID" value="QRQ91720.1"/>
    <property type="molecule type" value="Genomic_DNA"/>
</dbReference>
<comment type="subcellular location">
    <subcellularLocation>
        <location evidence="1">Membrane</location>
        <topology evidence="1">Multi-pass membrane protein</topology>
    </subcellularLocation>
</comment>
<feature type="transmembrane region" description="Helical" evidence="5">
    <location>
        <begin position="362"/>
        <end position="380"/>
    </location>
</feature>
<dbReference type="Pfam" id="PF01943">
    <property type="entry name" value="Polysacc_synt"/>
    <property type="match status" value="1"/>
</dbReference>
<evidence type="ECO:0000313" key="8">
    <source>
        <dbReference type="EMBL" id="SPC17912.1"/>
    </source>
</evidence>
<feature type="transmembrane region" description="Helical" evidence="5">
    <location>
        <begin position="111"/>
        <end position="135"/>
    </location>
</feature>
<name>A0A375FN73_9BURK</name>
<reference evidence="7" key="2">
    <citation type="submission" date="2018-01" db="EMBL/GenBank/DDBJ databases">
        <authorList>
            <person name="Clerissi C."/>
        </authorList>
    </citation>
    <scope>NUCLEOTIDE SEQUENCE</scope>
    <source>
        <strain evidence="7">Cupriavidus oxalaticus LMG 2235</strain>
    </source>
</reference>
<dbReference type="GO" id="GO:0016020">
    <property type="term" value="C:membrane"/>
    <property type="evidence" value="ECO:0007669"/>
    <property type="project" value="UniProtKB-SubCell"/>
</dbReference>
<dbReference type="Proteomes" id="UP000623307">
    <property type="component" value="Chromosome 1"/>
</dbReference>
<feature type="transmembrane region" description="Helical" evidence="5">
    <location>
        <begin position="147"/>
        <end position="167"/>
    </location>
</feature>
<dbReference type="InterPro" id="IPR002797">
    <property type="entry name" value="Polysacc_synth"/>
</dbReference>
<evidence type="ECO:0000256" key="5">
    <source>
        <dbReference type="SAM" id="Phobius"/>
    </source>
</evidence>
<feature type="transmembrane region" description="Helical" evidence="5">
    <location>
        <begin position="12"/>
        <end position="35"/>
    </location>
</feature>
<dbReference type="PANTHER" id="PTHR43424">
    <property type="entry name" value="LOCUS PUTATIVE PROTEIN 1-RELATED"/>
    <property type="match status" value="1"/>
</dbReference>
<feature type="transmembrane region" description="Helical" evidence="5">
    <location>
        <begin position="386"/>
        <end position="405"/>
    </location>
</feature>